<dbReference type="InterPro" id="IPR001109">
    <property type="entry name" value="Hydrogenase_HupF/HypC"/>
</dbReference>
<reference evidence="2" key="1">
    <citation type="journal article" date="2020" name="mSystems">
        <title>Genome- and Community-Level Interaction Insights into Carbon Utilization and Element Cycling Functions of Hydrothermarchaeota in Hydrothermal Sediment.</title>
        <authorList>
            <person name="Zhou Z."/>
            <person name="Liu Y."/>
            <person name="Xu W."/>
            <person name="Pan J."/>
            <person name="Luo Z.H."/>
            <person name="Li M."/>
        </authorList>
    </citation>
    <scope>NUCLEOTIDE SEQUENCE [LARGE SCALE GENOMIC DNA]</scope>
    <source>
        <strain evidence="2">SpSt-769</strain>
    </source>
</reference>
<comment type="similarity">
    <text evidence="1">Belongs to the HupF/HypC family.</text>
</comment>
<sequence length="79" mass="8595">MCLAVPMKLIEITGEGRGKVDSGGVSADVVLTMVPHAKIGDYLIIHAGFAIEVLDEEEAHIRLDIFRELAQATAQLEDY</sequence>
<gene>
    <name evidence="2" type="ORF">ENV54_08490</name>
</gene>
<dbReference type="PRINTS" id="PR00445">
    <property type="entry name" value="HUPFHYPC"/>
</dbReference>
<organism evidence="2">
    <name type="scientific">Desulfomonile tiedjei</name>
    <dbReference type="NCBI Taxonomy" id="2358"/>
    <lineage>
        <taxon>Bacteria</taxon>
        <taxon>Pseudomonadati</taxon>
        <taxon>Thermodesulfobacteriota</taxon>
        <taxon>Desulfomonilia</taxon>
        <taxon>Desulfomonilales</taxon>
        <taxon>Desulfomonilaceae</taxon>
        <taxon>Desulfomonile</taxon>
    </lineage>
</organism>
<evidence type="ECO:0000313" key="2">
    <source>
        <dbReference type="EMBL" id="HGH61320.1"/>
    </source>
</evidence>
<name>A0A7C4ASD2_9BACT</name>
<proteinExistence type="inferred from homology"/>
<dbReference type="SUPFAM" id="SSF159127">
    <property type="entry name" value="HupF/HypC-like"/>
    <property type="match status" value="1"/>
</dbReference>
<accession>A0A7C4ASD2</accession>
<protein>
    <submittedName>
        <fullName evidence="2">HypC/HybG/HupF family hydrogenase formation chaperone</fullName>
    </submittedName>
</protein>
<dbReference type="PANTHER" id="PTHR35177">
    <property type="entry name" value="HYDROGENASE MATURATION FACTOR HYBG"/>
    <property type="match status" value="1"/>
</dbReference>
<dbReference type="GO" id="GO:0051604">
    <property type="term" value="P:protein maturation"/>
    <property type="evidence" value="ECO:0007669"/>
    <property type="project" value="TreeGrafter"/>
</dbReference>
<dbReference type="NCBIfam" id="TIGR00074">
    <property type="entry name" value="hypC_hupF"/>
    <property type="match status" value="1"/>
</dbReference>
<dbReference type="PROSITE" id="PS01097">
    <property type="entry name" value="HUPF_HYPC"/>
    <property type="match status" value="1"/>
</dbReference>
<dbReference type="AlphaFoldDB" id="A0A7C4ASD2"/>
<dbReference type="InterPro" id="IPR019812">
    <property type="entry name" value="Hydgase_assmbl_chp_CS"/>
</dbReference>
<dbReference type="EMBL" id="DTGT01000265">
    <property type="protein sequence ID" value="HGH61320.1"/>
    <property type="molecule type" value="Genomic_DNA"/>
</dbReference>
<dbReference type="GO" id="GO:0005506">
    <property type="term" value="F:iron ion binding"/>
    <property type="evidence" value="ECO:0007669"/>
    <property type="project" value="TreeGrafter"/>
</dbReference>
<dbReference type="Pfam" id="PF01455">
    <property type="entry name" value="HupF_HypC"/>
    <property type="match status" value="1"/>
</dbReference>
<comment type="caution">
    <text evidence="2">The sequence shown here is derived from an EMBL/GenBank/DDBJ whole genome shotgun (WGS) entry which is preliminary data.</text>
</comment>
<dbReference type="GO" id="GO:1902670">
    <property type="term" value="F:carbon dioxide binding"/>
    <property type="evidence" value="ECO:0007669"/>
    <property type="project" value="TreeGrafter"/>
</dbReference>
<evidence type="ECO:0000256" key="1">
    <source>
        <dbReference type="ARBA" id="ARBA00006018"/>
    </source>
</evidence>
<dbReference type="PANTHER" id="PTHR35177:SF2">
    <property type="entry name" value="HYDROGENASE MATURATION FACTOR HYBG"/>
    <property type="match status" value="1"/>
</dbReference>
<dbReference type="Gene3D" id="2.30.30.140">
    <property type="match status" value="1"/>
</dbReference>